<dbReference type="InterPro" id="IPR029752">
    <property type="entry name" value="D-isomer_DH_CS1"/>
</dbReference>
<dbReference type="PATRIC" id="fig|913848.6.peg.2475"/>
<evidence type="ECO:0000256" key="1">
    <source>
        <dbReference type="ARBA" id="ARBA00005854"/>
    </source>
</evidence>
<dbReference type="InterPro" id="IPR036291">
    <property type="entry name" value="NAD(P)-bd_dom_sf"/>
</dbReference>
<evidence type="ECO:0000313" key="8">
    <source>
        <dbReference type="Proteomes" id="UP000051181"/>
    </source>
</evidence>
<dbReference type="InterPro" id="IPR006139">
    <property type="entry name" value="D-isomer_2_OHA_DH_cat_dom"/>
</dbReference>
<name>A0A0R1EY54_9LACO</name>
<dbReference type="GO" id="GO:0008720">
    <property type="term" value="F:D-lactate dehydrogenase (NAD+) activity"/>
    <property type="evidence" value="ECO:0007669"/>
    <property type="project" value="TreeGrafter"/>
</dbReference>
<proteinExistence type="inferred from homology"/>
<dbReference type="GO" id="GO:0047545">
    <property type="term" value="F:(S)-2-hydroxyglutarate dehydrogenase activity"/>
    <property type="evidence" value="ECO:0007669"/>
    <property type="project" value="UniProtKB-ARBA"/>
</dbReference>
<dbReference type="PANTHER" id="PTHR43026:SF1">
    <property type="entry name" value="2-HYDROXYACID DEHYDROGENASE HOMOLOG 1-RELATED"/>
    <property type="match status" value="1"/>
</dbReference>
<dbReference type="FunFam" id="3.40.50.720:FF:000041">
    <property type="entry name" value="D-3-phosphoglycerate dehydrogenase"/>
    <property type="match status" value="1"/>
</dbReference>
<evidence type="ECO:0000313" key="7">
    <source>
        <dbReference type="EMBL" id="KRK14413.1"/>
    </source>
</evidence>
<dbReference type="InterPro" id="IPR006140">
    <property type="entry name" value="D-isomer_DH_NAD-bd"/>
</dbReference>
<dbReference type="Gene3D" id="3.40.50.720">
    <property type="entry name" value="NAD(P)-binding Rossmann-like Domain"/>
    <property type="match status" value="2"/>
</dbReference>
<dbReference type="SUPFAM" id="SSF52283">
    <property type="entry name" value="Formate/glycerate dehydrogenase catalytic domain-like"/>
    <property type="match status" value="1"/>
</dbReference>
<evidence type="ECO:0000259" key="6">
    <source>
        <dbReference type="Pfam" id="PF02826"/>
    </source>
</evidence>
<dbReference type="InterPro" id="IPR029753">
    <property type="entry name" value="D-isomer_DH_CS"/>
</dbReference>
<dbReference type="PANTHER" id="PTHR43026">
    <property type="entry name" value="2-HYDROXYACID DEHYDROGENASE HOMOLOG 1-RELATED"/>
    <property type="match status" value="1"/>
</dbReference>
<comment type="caution">
    <text evidence="7">The sequence shown here is derived from an EMBL/GenBank/DDBJ whole genome shotgun (WGS) entry which is preliminary data.</text>
</comment>
<protein>
    <submittedName>
        <fullName evidence="7">D-lactate dehydrogenase</fullName>
    </submittedName>
</protein>
<dbReference type="GO" id="GO:0051287">
    <property type="term" value="F:NAD binding"/>
    <property type="evidence" value="ECO:0007669"/>
    <property type="project" value="InterPro"/>
</dbReference>
<evidence type="ECO:0000256" key="2">
    <source>
        <dbReference type="ARBA" id="ARBA00023002"/>
    </source>
</evidence>
<gene>
    <name evidence="7" type="ORF">FD22_GL002427</name>
</gene>
<sequence length="334" mass="36863">MEEFKMKILMYSVRDDEQPAIKAWAQRNQATVDTFDQDLSLATVERAKGYDGIVIVQHAKIDSDQVYQKLHGFGIKQISLRSAGYDVVDLAVAQANDLIITNVPAYSPRSVAEYALTQTMRLIRNLELFDERTAHHDFRWGGLMAHEVHTLTIGIIGAGRIGGTVARLFHALGAKVIATDPVENTELAEFVTYMDQASLLKTADVVTLHTQLLPTTTHLIGAEQFTQMKPTAFLINASRGPVVDTPALVAALKNKQIAGAAIDVIEDEQEFNNRDLTKTKITNPNVLALQAMPNVIFTPHIAFYTNMAVQNMVDISLDDTKSILETGQAQHPVK</sequence>
<dbReference type="AlphaFoldDB" id="A0A0R1EY54"/>
<dbReference type="EMBL" id="AZCN01000084">
    <property type="protein sequence ID" value="KRK14413.1"/>
    <property type="molecule type" value="Genomic_DNA"/>
</dbReference>
<accession>A0A0R1EY54</accession>
<dbReference type="PROSITE" id="PS00065">
    <property type="entry name" value="D_2_HYDROXYACID_DH_1"/>
    <property type="match status" value="1"/>
</dbReference>
<feature type="domain" description="D-isomer specific 2-hydroxyacid dehydrogenase NAD-binding" evidence="6">
    <location>
        <begin position="118"/>
        <end position="302"/>
    </location>
</feature>
<feature type="domain" description="D-isomer specific 2-hydroxyacid dehydrogenase catalytic" evidence="5">
    <location>
        <begin position="9"/>
        <end position="334"/>
    </location>
</feature>
<dbReference type="GO" id="GO:0006564">
    <property type="term" value="P:L-serine biosynthetic process"/>
    <property type="evidence" value="ECO:0007669"/>
    <property type="project" value="UniProtKB-ARBA"/>
</dbReference>
<dbReference type="Pfam" id="PF00389">
    <property type="entry name" value="2-Hacid_dh"/>
    <property type="match status" value="1"/>
</dbReference>
<evidence type="ECO:0000256" key="3">
    <source>
        <dbReference type="ARBA" id="ARBA00023027"/>
    </source>
</evidence>
<keyword evidence="3" id="KW-0520">NAD</keyword>
<dbReference type="eggNOG" id="COG1052">
    <property type="taxonomic scope" value="Bacteria"/>
</dbReference>
<dbReference type="PROSITE" id="PS00671">
    <property type="entry name" value="D_2_HYDROXYACID_DH_3"/>
    <property type="match status" value="1"/>
</dbReference>
<dbReference type="Pfam" id="PF02826">
    <property type="entry name" value="2-Hacid_dh_C"/>
    <property type="match status" value="1"/>
</dbReference>
<dbReference type="GO" id="GO:0004617">
    <property type="term" value="F:phosphoglycerate dehydrogenase activity"/>
    <property type="evidence" value="ECO:0007669"/>
    <property type="project" value="UniProtKB-ARBA"/>
</dbReference>
<reference evidence="7 8" key="1">
    <citation type="journal article" date="2015" name="Genome Announc.">
        <title>Expanding the biotechnology potential of lactobacilli through comparative genomics of 213 strains and associated genera.</title>
        <authorList>
            <person name="Sun Z."/>
            <person name="Harris H.M."/>
            <person name="McCann A."/>
            <person name="Guo C."/>
            <person name="Argimon S."/>
            <person name="Zhang W."/>
            <person name="Yang X."/>
            <person name="Jeffery I.B."/>
            <person name="Cooney J.C."/>
            <person name="Kagawa T.F."/>
            <person name="Liu W."/>
            <person name="Song Y."/>
            <person name="Salvetti E."/>
            <person name="Wrobel A."/>
            <person name="Rasinkangas P."/>
            <person name="Parkhill J."/>
            <person name="Rea M.C."/>
            <person name="O'Sullivan O."/>
            <person name="Ritari J."/>
            <person name="Douillard F.P."/>
            <person name="Paul Ross R."/>
            <person name="Yang R."/>
            <person name="Briner A.E."/>
            <person name="Felis G.E."/>
            <person name="de Vos W.M."/>
            <person name="Barrangou R."/>
            <person name="Klaenhammer T.R."/>
            <person name="Caufield P.W."/>
            <person name="Cui Y."/>
            <person name="Zhang H."/>
            <person name="O'Toole P.W."/>
        </authorList>
    </citation>
    <scope>NUCLEOTIDE SEQUENCE [LARGE SCALE GENOMIC DNA]</scope>
    <source>
        <strain evidence="7 8">DSM 20001</strain>
    </source>
</reference>
<dbReference type="SUPFAM" id="SSF51735">
    <property type="entry name" value="NAD(P)-binding Rossmann-fold domains"/>
    <property type="match status" value="1"/>
</dbReference>
<dbReference type="Proteomes" id="UP000051181">
    <property type="component" value="Unassembled WGS sequence"/>
</dbReference>
<keyword evidence="2 4" id="KW-0560">Oxidoreductase</keyword>
<dbReference type="CDD" id="cd12186">
    <property type="entry name" value="LDH"/>
    <property type="match status" value="1"/>
</dbReference>
<organism evidence="7 8">
    <name type="scientific">Loigolactobacillus coryniformis subsp. coryniformis KCTC 3167 = DSM 20001</name>
    <dbReference type="NCBI Taxonomy" id="913848"/>
    <lineage>
        <taxon>Bacteria</taxon>
        <taxon>Bacillati</taxon>
        <taxon>Bacillota</taxon>
        <taxon>Bacilli</taxon>
        <taxon>Lactobacillales</taxon>
        <taxon>Lactobacillaceae</taxon>
        <taxon>Loigolactobacillus</taxon>
    </lineage>
</organism>
<evidence type="ECO:0000256" key="4">
    <source>
        <dbReference type="RuleBase" id="RU003719"/>
    </source>
</evidence>
<dbReference type="InterPro" id="IPR058205">
    <property type="entry name" value="D-LDH-like"/>
</dbReference>
<evidence type="ECO:0000259" key="5">
    <source>
        <dbReference type="Pfam" id="PF00389"/>
    </source>
</evidence>
<comment type="similarity">
    <text evidence="1 4">Belongs to the D-isomer specific 2-hydroxyacid dehydrogenase family.</text>
</comment>